<keyword evidence="6" id="KW-0408">Iron</keyword>
<dbReference type="SUPFAM" id="SSF51197">
    <property type="entry name" value="Clavaminate synthase-like"/>
    <property type="match status" value="1"/>
</dbReference>
<dbReference type="Pfam" id="PF02668">
    <property type="entry name" value="TauD"/>
    <property type="match status" value="1"/>
</dbReference>
<evidence type="ECO:0000256" key="5">
    <source>
        <dbReference type="ARBA" id="ARBA00023002"/>
    </source>
</evidence>
<accession>U1GA41</accession>
<evidence type="ECO:0000313" key="9">
    <source>
        <dbReference type="EMBL" id="ERF68551.1"/>
    </source>
</evidence>
<dbReference type="PANTHER" id="PTHR10696">
    <property type="entry name" value="GAMMA-BUTYROBETAINE HYDROXYLASE-RELATED"/>
    <property type="match status" value="1"/>
</dbReference>
<keyword evidence="5" id="KW-0560">Oxidoreductase</keyword>
<feature type="compositionally biased region" description="Basic residues" evidence="7">
    <location>
        <begin position="581"/>
        <end position="592"/>
    </location>
</feature>
<feature type="domain" description="TauD/TfdA-like" evidence="8">
    <location>
        <begin position="234"/>
        <end position="482"/>
    </location>
</feature>
<dbReference type="RefSeq" id="XP_007805777.1">
    <property type="nucleotide sequence ID" value="XM_007807586.1"/>
</dbReference>
<dbReference type="PANTHER" id="PTHR10696:SF25">
    <property type="entry name" value="OXIDOREDUCTASE AIM17-RELATED"/>
    <property type="match status" value="1"/>
</dbReference>
<proteinExistence type="inferred from homology"/>
<evidence type="ECO:0000259" key="8">
    <source>
        <dbReference type="Pfam" id="PF02668"/>
    </source>
</evidence>
<protein>
    <recommendedName>
        <fullName evidence="8">TauD/TfdA-like domain-containing protein</fullName>
    </recommendedName>
</protein>
<dbReference type="GO" id="GO:0005739">
    <property type="term" value="C:mitochondrion"/>
    <property type="evidence" value="ECO:0007669"/>
    <property type="project" value="TreeGrafter"/>
</dbReference>
<dbReference type="eggNOG" id="KOG3888">
    <property type="taxonomic scope" value="Eukaryota"/>
</dbReference>
<evidence type="ECO:0000256" key="7">
    <source>
        <dbReference type="SAM" id="MobiDB-lite"/>
    </source>
</evidence>
<dbReference type="EMBL" id="KE721515">
    <property type="protein sequence ID" value="ERF68551.1"/>
    <property type="molecule type" value="Genomic_DNA"/>
</dbReference>
<dbReference type="GO" id="GO:0051213">
    <property type="term" value="F:dioxygenase activity"/>
    <property type="evidence" value="ECO:0007669"/>
    <property type="project" value="UniProtKB-KW"/>
</dbReference>
<dbReference type="HOGENOM" id="CLU_021859_0_0_1"/>
<dbReference type="GO" id="GO:0045329">
    <property type="term" value="P:carnitine biosynthetic process"/>
    <property type="evidence" value="ECO:0007669"/>
    <property type="project" value="TreeGrafter"/>
</dbReference>
<name>U1GA41_ENDPU</name>
<keyword evidence="3" id="KW-0479">Metal-binding</keyword>
<dbReference type="GO" id="GO:0046872">
    <property type="term" value="F:metal ion binding"/>
    <property type="evidence" value="ECO:0007669"/>
    <property type="project" value="UniProtKB-KW"/>
</dbReference>
<comment type="similarity">
    <text evidence="2">Belongs to the gamma-BBH/TMLD family.</text>
</comment>
<dbReference type="AlphaFoldDB" id="U1GA41"/>
<sequence>MYRPRTVGFIRRCTSVAFSSRSVQLRLFTLSCPKGEGQQPFLKAKLEAVQGDIGGEQWFPELGRSPLGRFFVNNGGEELVDKPQSEGDGSVWKAMQAISPRQQAAIKDVSGLFREDGSVTIDPLYLRDACRCRLCIDSSTLQRKFVTAHIPLDIEAVFDGRSNQGRVKVKWKNDIPGYPADHQSLYTQSDLHTLILPSPDSVVARKRHYWDREAFEKRANWTTYADFVNDTEAYKIAMSALHRDGLIFITKVDANEEAVRRMAERIGPLRNTFYGSTWDVRSLANSKNVAYTNQHLGFHMDLLYMTNPPGYQLLHCLKNSCSGGESRFADAFFAATRLRQDNESHYRQLTRYPVEWTYENDGQFYMSKRPTFHEVQSFIGNEEHARHRLKRKANKDNDADLAYVNWSPPFQGKLYHQHEYPERTKVFVQATKNFDRILNDDAMVYELKMEEGTCAIFENRRVVHARNAFQLEDGERWLRGAYVDEDAFWSKCRAIGADKYDTSNIAHPDGVFVRRYEASGKYEMPDISRKDNKEQSADNSKAVPHAEPGEPNKSDEPHAKEDAPRIPKSQKKFALELSLRPSKRPKKKKSKKTPREQEEAPEEQ</sequence>
<dbReference type="GeneID" id="19239604"/>
<keyword evidence="10" id="KW-1185">Reference proteome</keyword>
<dbReference type="InterPro" id="IPR042098">
    <property type="entry name" value="TauD-like_sf"/>
</dbReference>
<evidence type="ECO:0000313" key="10">
    <source>
        <dbReference type="Proteomes" id="UP000019373"/>
    </source>
</evidence>
<dbReference type="Proteomes" id="UP000019373">
    <property type="component" value="Unassembled WGS sequence"/>
</dbReference>
<evidence type="ECO:0000256" key="1">
    <source>
        <dbReference type="ARBA" id="ARBA00001954"/>
    </source>
</evidence>
<dbReference type="InterPro" id="IPR003819">
    <property type="entry name" value="TauD/TfdA-like"/>
</dbReference>
<reference evidence="10" key="1">
    <citation type="journal article" date="2014" name="BMC Genomics">
        <title>Genome characteristics reveal the impact of lichenization on lichen-forming fungus Endocarpon pusillum Hedwig (Verrucariales, Ascomycota).</title>
        <authorList>
            <person name="Wang Y.-Y."/>
            <person name="Liu B."/>
            <person name="Zhang X.-Y."/>
            <person name="Zhou Q.-M."/>
            <person name="Zhang T."/>
            <person name="Li H."/>
            <person name="Yu Y.-F."/>
            <person name="Zhang X.-L."/>
            <person name="Hao X.-Y."/>
            <person name="Wang M."/>
            <person name="Wang L."/>
            <person name="Wei J.-C."/>
        </authorList>
    </citation>
    <scope>NUCLEOTIDE SEQUENCE [LARGE SCALE GENOMIC DNA]</scope>
    <source>
        <strain evidence="10">Z07020 / HMAS-L-300199</strain>
    </source>
</reference>
<evidence type="ECO:0000256" key="6">
    <source>
        <dbReference type="ARBA" id="ARBA00023004"/>
    </source>
</evidence>
<keyword evidence="4" id="KW-0223">Dioxygenase</keyword>
<organism evidence="9 10">
    <name type="scientific">Endocarpon pusillum (strain Z07020 / HMAS-L-300199)</name>
    <name type="common">Lichen-forming fungus</name>
    <dbReference type="NCBI Taxonomy" id="1263415"/>
    <lineage>
        <taxon>Eukaryota</taxon>
        <taxon>Fungi</taxon>
        <taxon>Dikarya</taxon>
        <taxon>Ascomycota</taxon>
        <taxon>Pezizomycotina</taxon>
        <taxon>Eurotiomycetes</taxon>
        <taxon>Chaetothyriomycetidae</taxon>
        <taxon>Verrucariales</taxon>
        <taxon>Verrucariaceae</taxon>
        <taxon>Endocarpon</taxon>
    </lineage>
</organism>
<dbReference type="InterPro" id="IPR038492">
    <property type="entry name" value="GBBH-like_N_sf"/>
</dbReference>
<gene>
    <name evidence="9" type="ORF">EPUS_04649</name>
</gene>
<feature type="compositionally biased region" description="Basic and acidic residues" evidence="7">
    <location>
        <begin position="523"/>
        <end position="536"/>
    </location>
</feature>
<dbReference type="Gene3D" id="3.30.2020.30">
    <property type="match status" value="1"/>
</dbReference>
<comment type="cofactor">
    <cofactor evidence="1">
        <name>Fe(2+)</name>
        <dbReference type="ChEBI" id="CHEBI:29033"/>
    </cofactor>
</comment>
<evidence type="ECO:0000256" key="3">
    <source>
        <dbReference type="ARBA" id="ARBA00022723"/>
    </source>
</evidence>
<feature type="region of interest" description="Disordered" evidence="7">
    <location>
        <begin position="523"/>
        <end position="604"/>
    </location>
</feature>
<dbReference type="Gene3D" id="3.60.130.10">
    <property type="entry name" value="Clavaminate synthase-like"/>
    <property type="match status" value="1"/>
</dbReference>
<dbReference type="InterPro" id="IPR050411">
    <property type="entry name" value="AlphaKG_dependent_hydroxylases"/>
</dbReference>
<feature type="compositionally biased region" description="Basic and acidic residues" evidence="7">
    <location>
        <begin position="547"/>
        <end position="565"/>
    </location>
</feature>
<evidence type="ECO:0000256" key="4">
    <source>
        <dbReference type="ARBA" id="ARBA00022964"/>
    </source>
</evidence>
<dbReference type="OrthoDB" id="406634at2759"/>
<evidence type="ECO:0000256" key="2">
    <source>
        <dbReference type="ARBA" id="ARBA00008654"/>
    </source>
</evidence>